<organism evidence="1 2">
    <name type="scientific">Vibrio cincinnatiensis DSM 19608</name>
    <dbReference type="NCBI Taxonomy" id="1123491"/>
    <lineage>
        <taxon>Bacteria</taxon>
        <taxon>Pseudomonadati</taxon>
        <taxon>Pseudomonadota</taxon>
        <taxon>Gammaproteobacteria</taxon>
        <taxon>Vibrionales</taxon>
        <taxon>Vibrionaceae</taxon>
        <taxon>Vibrio</taxon>
    </lineage>
</organism>
<proteinExistence type="predicted"/>
<protein>
    <recommendedName>
        <fullName evidence="3">DUF5723 domain-containing protein</fullName>
    </recommendedName>
</protein>
<dbReference type="RefSeq" id="WP_078926915.1">
    <property type="nucleotide sequence ID" value="NZ_FUXB01000013.1"/>
</dbReference>
<accession>A0A1T4RC37</accession>
<gene>
    <name evidence="1" type="ORF">SAMN02745782_02542</name>
</gene>
<dbReference type="STRING" id="1123491.SAMN02745782_02542"/>
<name>A0A1T4RC37_VIBCI</name>
<sequence length="357" mass="41289">MSSAFLLLPSLSLFPLHEPNVEWQIFSHNQAFGYSQDNAIYSLVKGEKISYTPSKYAFTFNQAEFGVRYQHFSFSLLSRYEWYLRFSPDTMQLYGESVNRQDMQAGKIYNIDLRADHLISRGIKLAWTSDMSQPLIWHLSASYLKASKMMSGRLHGQAGEEGKNEYEGLLELDYTYSEDALLKREVDAPSSYFGYTTDVGVSWQFHDNAFASLLIQDAYSAIYWQDMPYTTAKANSATAETDKDGFVSIKPLVNGFEGFHDYTQRLPVKYHTRFGLMVGQQAYSIKSVYVDKLWLTDLEWARQWHEHLYSRFSYNWQTSAMGLEGQWRWLTLGILSDRFDYQKASLLSVNIGISVDF</sequence>
<evidence type="ECO:0000313" key="1">
    <source>
        <dbReference type="EMBL" id="SKA13610.1"/>
    </source>
</evidence>
<evidence type="ECO:0008006" key="3">
    <source>
        <dbReference type="Google" id="ProtNLM"/>
    </source>
</evidence>
<evidence type="ECO:0000313" key="2">
    <source>
        <dbReference type="Proteomes" id="UP000190834"/>
    </source>
</evidence>
<dbReference type="OrthoDB" id="5734723at2"/>
<reference evidence="2" key="1">
    <citation type="submission" date="2017-02" db="EMBL/GenBank/DDBJ databases">
        <authorList>
            <person name="Varghese N."/>
            <person name="Submissions S."/>
        </authorList>
    </citation>
    <scope>NUCLEOTIDE SEQUENCE [LARGE SCALE GENOMIC DNA]</scope>
    <source>
        <strain evidence="2">DSM 19608</strain>
    </source>
</reference>
<dbReference type="GeneID" id="70584728"/>
<keyword evidence="2" id="KW-1185">Reference proteome</keyword>
<dbReference type="AlphaFoldDB" id="A0A1T4RC37"/>
<dbReference type="Proteomes" id="UP000190834">
    <property type="component" value="Unassembled WGS sequence"/>
</dbReference>
<dbReference type="EMBL" id="FUXB01000013">
    <property type="protein sequence ID" value="SKA13610.1"/>
    <property type="molecule type" value="Genomic_DNA"/>
</dbReference>